<dbReference type="Proteomes" id="UP000645828">
    <property type="component" value="Unassembled WGS sequence"/>
</dbReference>
<evidence type="ECO:0000256" key="1">
    <source>
        <dbReference type="SAM" id="MobiDB-lite"/>
    </source>
</evidence>
<evidence type="ECO:0000313" key="2">
    <source>
        <dbReference type="EMBL" id="CAD7688809.1"/>
    </source>
</evidence>
<feature type="compositionally biased region" description="Basic and acidic residues" evidence="1">
    <location>
        <begin position="10"/>
        <end position="23"/>
    </location>
</feature>
<sequence>MCHHYVVGPQHHEARGPRRREACRMPPVPTTPTSWGARGPGPPPADTSDAGGQAGAGRAEQLCTAATCATARAEGARSQARGERPAAGGGRRRGRRGTDPAGERASKELSRAGGRAPVRREHVQSAQHPYYGPDSDSGLTLRHFCHFEVFVEDE</sequence>
<evidence type="ECO:0000313" key="3">
    <source>
        <dbReference type="Proteomes" id="UP000645828"/>
    </source>
</evidence>
<feature type="region of interest" description="Disordered" evidence="1">
    <location>
        <begin position="1"/>
        <end position="137"/>
    </location>
</feature>
<proteinExistence type="predicted"/>
<keyword evidence="3" id="KW-1185">Reference proteome</keyword>
<dbReference type="EMBL" id="CAJHUB010000768">
    <property type="protein sequence ID" value="CAD7688809.1"/>
    <property type="molecule type" value="Genomic_DNA"/>
</dbReference>
<organism evidence="2 3">
    <name type="scientific">Nyctereutes procyonoides</name>
    <name type="common">Raccoon dog</name>
    <name type="synonym">Canis procyonoides</name>
    <dbReference type="NCBI Taxonomy" id="34880"/>
    <lineage>
        <taxon>Eukaryota</taxon>
        <taxon>Metazoa</taxon>
        <taxon>Chordata</taxon>
        <taxon>Craniata</taxon>
        <taxon>Vertebrata</taxon>
        <taxon>Euteleostomi</taxon>
        <taxon>Mammalia</taxon>
        <taxon>Eutheria</taxon>
        <taxon>Laurasiatheria</taxon>
        <taxon>Carnivora</taxon>
        <taxon>Caniformia</taxon>
        <taxon>Canidae</taxon>
        <taxon>Nyctereutes</taxon>
    </lineage>
</organism>
<name>A0A811ZJD5_NYCPR</name>
<reference evidence="2" key="1">
    <citation type="submission" date="2020-12" db="EMBL/GenBank/DDBJ databases">
        <authorList>
            <consortium name="Molecular Ecology Group"/>
        </authorList>
    </citation>
    <scope>NUCLEOTIDE SEQUENCE</scope>
    <source>
        <strain evidence="2">TBG_1078</strain>
    </source>
</reference>
<feature type="compositionally biased region" description="Basic and acidic residues" evidence="1">
    <location>
        <begin position="96"/>
        <end position="110"/>
    </location>
</feature>
<accession>A0A811ZJD5</accession>
<feature type="compositionally biased region" description="Low complexity" evidence="1">
    <location>
        <begin position="56"/>
        <end position="77"/>
    </location>
</feature>
<gene>
    <name evidence="2" type="ORF">NYPRO_LOCUS21603</name>
</gene>
<dbReference type="AlphaFoldDB" id="A0A811ZJD5"/>
<protein>
    <submittedName>
        <fullName evidence="2">(raccoon dog) hypothetical protein</fullName>
    </submittedName>
</protein>
<comment type="caution">
    <text evidence="2">The sequence shown here is derived from an EMBL/GenBank/DDBJ whole genome shotgun (WGS) entry which is preliminary data.</text>
</comment>